<reference evidence="1 2" key="1">
    <citation type="submission" date="2017-09" db="EMBL/GenBank/DDBJ databases">
        <authorList>
            <person name="Varghese N."/>
            <person name="Submissions S."/>
        </authorList>
    </citation>
    <scope>NUCLEOTIDE SEQUENCE [LARGE SCALE GENOMIC DNA]</scope>
    <source>
        <strain evidence="1 2">OK806</strain>
    </source>
</reference>
<sequence length="36" mass="3781">MTVAKGSQILDSTPIKKLVATICGMEFVKAGKQAKS</sequence>
<accession>A0A7Z7I7E5</accession>
<dbReference type="AlphaFoldDB" id="A0A7Z7I7E5"/>
<dbReference type="EMBL" id="OCSU01000002">
    <property type="protein sequence ID" value="SOE80659.1"/>
    <property type="molecule type" value="Genomic_DNA"/>
</dbReference>
<evidence type="ECO:0000313" key="2">
    <source>
        <dbReference type="Proteomes" id="UP000219522"/>
    </source>
</evidence>
<name>A0A7Z7I7E5_9BURK</name>
<organism evidence="1 2">
    <name type="scientific">Caballeronia arationis</name>
    <dbReference type="NCBI Taxonomy" id="1777142"/>
    <lineage>
        <taxon>Bacteria</taxon>
        <taxon>Pseudomonadati</taxon>
        <taxon>Pseudomonadota</taxon>
        <taxon>Betaproteobacteria</taxon>
        <taxon>Burkholderiales</taxon>
        <taxon>Burkholderiaceae</taxon>
        <taxon>Caballeronia</taxon>
    </lineage>
</organism>
<proteinExistence type="predicted"/>
<evidence type="ECO:0000313" key="1">
    <source>
        <dbReference type="EMBL" id="SOE80659.1"/>
    </source>
</evidence>
<comment type="caution">
    <text evidence="1">The sequence shown here is derived from an EMBL/GenBank/DDBJ whole genome shotgun (WGS) entry which is preliminary data.</text>
</comment>
<protein>
    <submittedName>
        <fullName evidence="1">Uncharacterized protein</fullName>
    </submittedName>
</protein>
<gene>
    <name evidence="1" type="ORF">SAMN05446927_3901</name>
</gene>
<keyword evidence="2" id="KW-1185">Reference proteome</keyword>
<dbReference type="Proteomes" id="UP000219522">
    <property type="component" value="Unassembled WGS sequence"/>
</dbReference>